<reference evidence="2" key="2">
    <citation type="journal article" date="2021" name="Microorganisms">
        <title>The Ever-Expanding Pseudomonas Genus: Description of 43 New Species and Partition of the Pseudomonas putida Group.</title>
        <authorList>
            <person name="Girard L."/>
            <person name="Lood C."/>
            <person name="Hofte M."/>
            <person name="Vandamme P."/>
            <person name="Rokni-Zadeh H."/>
            <person name="van Noort V."/>
            <person name="Lavigne R."/>
            <person name="De Mot R."/>
        </authorList>
    </citation>
    <scope>NUCLEOTIDE SEQUENCE</scope>
    <source>
        <strain evidence="2">OE 48.2</strain>
    </source>
</reference>
<proteinExistence type="predicted"/>
<dbReference type="AlphaFoldDB" id="A0A9E6NNB3"/>
<organism evidence="2 3">
    <name type="scientific">Pseudomonas zeae</name>
    <dbReference type="NCBI Taxonomy" id="2745510"/>
    <lineage>
        <taxon>Bacteria</taxon>
        <taxon>Pseudomonadati</taxon>
        <taxon>Pseudomonadota</taxon>
        <taxon>Gammaproteobacteria</taxon>
        <taxon>Pseudomonadales</taxon>
        <taxon>Pseudomonadaceae</taxon>
        <taxon>Pseudomonas</taxon>
    </lineage>
</organism>
<evidence type="ECO:0000313" key="3">
    <source>
        <dbReference type="Proteomes" id="UP000627092"/>
    </source>
</evidence>
<protein>
    <submittedName>
        <fullName evidence="2">Uncharacterized protein</fullName>
    </submittedName>
</protein>
<evidence type="ECO:0000313" key="2">
    <source>
        <dbReference type="EMBL" id="QXI11260.1"/>
    </source>
</evidence>
<keyword evidence="1" id="KW-1133">Transmembrane helix</keyword>
<accession>A0A9E6NNB3</accession>
<dbReference type="EMBL" id="CP077090">
    <property type="protein sequence ID" value="QXI11260.1"/>
    <property type="molecule type" value="Genomic_DNA"/>
</dbReference>
<sequence>MRYAIHVAQQLSAAPSPPWIPMRMDFYREKTDQRLSFMRFYRTFVKVLTAFVDYDGQPNRRRIFSRGFLTICLVVAAVEVIILVVFFSGHA</sequence>
<gene>
    <name evidence="2" type="ORF">HU754_026315</name>
</gene>
<keyword evidence="1" id="KW-0472">Membrane</keyword>
<dbReference type="RefSeq" id="WP_186621871.1">
    <property type="nucleotide sequence ID" value="NZ_CP077090.1"/>
</dbReference>
<dbReference type="KEGG" id="pze:HU754_026315"/>
<feature type="transmembrane region" description="Helical" evidence="1">
    <location>
        <begin position="67"/>
        <end position="88"/>
    </location>
</feature>
<reference evidence="2" key="1">
    <citation type="journal article" date="2020" name="Microorganisms">
        <title>Reliable Identification of Environmental Pseudomonas Isolates Using the rpoD Gene.</title>
        <authorList>
            <consortium name="The Broad Institute Genome Sequencing Platform"/>
            <person name="Girard L."/>
            <person name="Lood C."/>
            <person name="Rokni-Zadeh H."/>
            <person name="van Noort V."/>
            <person name="Lavigne R."/>
            <person name="De Mot R."/>
        </authorList>
    </citation>
    <scope>NUCLEOTIDE SEQUENCE</scope>
    <source>
        <strain evidence="2">OE 48.2</strain>
    </source>
</reference>
<dbReference type="Proteomes" id="UP000627092">
    <property type="component" value="Chromosome"/>
</dbReference>
<evidence type="ECO:0000256" key="1">
    <source>
        <dbReference type="SAM" id="Phobius"/>
    </source>
</evidence>
<keyword evidence="1" id="KW-0812">Transmembrane</keyword>
<name>A0A9E6NNB3_9PSED</name>